<dbReference type="InterPro" id="IPR018060">
    <property type="entry name" value="HTH_AraC"/>
</dbReference>
<keyword evidence="5" id="KW-0472">Membrane</keyword>
<reference evidence="8" key="1">
    <citation type="journal article" date="2019" name="Int. J. Syst. Evol. Microbiol.">
        <title>The Global Catalogue of Microorganisms (GCM) 10K type strain sequencing project: providing services to taxonomists for standard genome sequencing and annotation.</title>
        <authorList>
            <consortium name="The Broad Institute Genomics Platform"/>
            <consortium name="The Broad Institute Genome Sequencing Center for Infectious Disease"/>
            <person name="Wu L."/>
            <person name="Ma J."/>
        </authorList>
    </citation>
    <scope>NUCLEOTIDE SEQUENCE [LARGE SCALE GENOMIC DNA]</scope>
    <source>
        <strain evidence="8">JCM 7356</strain>
    </source>
</reference>
<name>A0ABP5R325_9ACTN</name>
<proteinExistence type="predicted"/>
<feature type="compositionally biased region" description="Low complexity" evidence="4">
    <location>
        <begin position="260"/>
        <end position="284"/>
    </location>
</feature>
<keyword evidence="1" id="KW-0805">Transcription regulation</keyword>
<dbReference type="EMBL" id="BAAATR010000015">
    <property type="protein sequence ID" value="GAA2250296.1"/>
    <property type="molecule type" value="Genomic_DNA"/>
</dbReference>
<dbReference type="Gene3D" id="1.10.10.60">
    <property type="entry name" value="Homeodomain-like"/>
    <property type="match status" value="1"/>
</dbReference>
<evidence type="ECO:0000256" key="4">
    <source>
        <dbReference type="SAM" id="MobiDB-lite"/>
    </source>
</evidence>
<evidence type="ECO:0000256" key="5">
    <source>
        <dbReference type="SAM" id="Phobius"/>
    </source>
</evidence>
<keyword evidence="8" id="KW-1185">Reference proteome</keyword>
<dbReference type="PANTHER" id="PTHR46796">
    <property type="entry name" value="HTH-TYPE TRANSCRIPTIONAL ACTIVATOR RHAS-RELATED"/>
    <property type="match status" value="1"/>
</dbReference>
<organism evidence="7 8">
    <name type="scientific">Kitasatospora cystarginea</name>
    <dbReference type="NCBI Taxonomy" id="58350"/>
    <lineage>
        <taxon>Bacteria</taxon>
        <taxon>Bacillati</taxon>
        <taxon>Actinomycetota</taxon>
        <taxon>Actinomycetes</taxon>
        <taxon>Kitasatosporales</taxon>
        <taxon>Streptomycetaceae</taxon>
        <taxon>Kitasatospora</taxon>
    </lineage>
</organism>
<comment type="caution">
    <text evidence="7">The sequence shown here is derived from an EMBL/GenBank/DDBJ whole genome shotgun (WGS) entry which is preliminary data.</text>
</comment>
<dbReference type="SMART" id="SM00342">
    <property type="entry name" value="HTH_ARAC"/>
    <property type="match status" value="1"/>
</dbReference>
<dbReference type="Pfam" id="PF12833">
    <property type="entry name" value="HTH_18"/>
    <property type="match status" value="1"/>
</dbReference>
<dbReference type="PANTHER" id="PTHR46796:SF15">
    <property type="entry name" value="BLL1074 PROTEIN"/>
    <property type="match status" value="1"/>
</dbReference>
<dbReference type="Proteomes" id="UP001500305">
    <property type="component" value="Unassembled WGS sequence"/>
</dbReference>
<feature type="domain" description="HTH araC/xylS-type" evidence="6">
    <location>
        <begin position="507"/>
        <end position="605"/>
    </location>
</feature>
<keyword evidence="2" id="KW-0238">DNA-binding</keyword>
<evidence type="ECO:0000259" key="6">
    <source>
        <dbReference type="PROSITE" id="PS01124"/>
    </source>
</evidence>
<sequence>MSDEEVPESGSPDSGAISESHADGMEKSAASKTEEDRKGGKRKYLDTSSKWVSLVAAISALILSLYNFVGLHSSPDVSVTMPNMIRLLSLANQAVIIAQPVISVSNETENTETVTGLVLHLRREGSTAPQGQVDFLWYADGHWQSDVATQKSFWVEDEDAGAFLLAKDKPWTKIMSFRADGWSFLPGRYDATLTVNRATTSVPLEVRWCLLLTSGGADQINVQHAYFPIRKDWPGSSGPKDQQSCYRGEPTGASRGTSLGAAAQSGAPTAAGSSRPGATGAAAGPGPPGSRWCPRGGVTVVWHGSRRRSAGCRPGGRHREPSRCGWRVHRVTATDTDPRPRACPLGTWETAFALPHPRLRPGVIGYRGLRLAFDRPRRRLEAPVGAATLLLAFEDHPITLTRLGRQRPPVTLVSVLSGLSTGPMLAVHGGRLCGVEVNFAPWMAFTLLGLDQHELAGGPVDPFALPGDRIRALTDALAEAPDWEARFELLDSTLQRWARRGPSPAPQTVRAWAELTRTAGTVPVPRLADEVGWSVRKLENCFREQIGQRPKAAARVLRIQRARRLLVSGERASVVAASCGFYDQAHLCGEFKAMTGCTVRTFMAERARDHGGPPMVDRLPGEVTSLVLAG</sequence>
<accession>A0ABP5R325</accession>
<dbReference type="SUPFAM" id="SSF46689">
    <property type="entry name" value="Homeodomain-like"/>
    <property type="match status" value="1"/>
</dbReference>
<keyword evidence="5" id="KW-0812">Transmembrane</keyword>
<dbReference type="PROSITE" id="PS01124">
    <property type="entry name" value="HTH_ARAC_FAMILY_2"/>
    <property type="match status" value="1"/>
</dbReference>
<feature type="region of interest" description="Disordered" evidence="4">
    <location>
        <begin position="231"/>
        <end position="297"/>
    </location>
</feature>
<evidence type="ECO:0000256" key="3">
    <source>
        <dbReference type="ARBA" id="ARBA00023163"/>
    </source>
</evidence>
<evidence type="ECO:0000256" key="1">
    <source>
        <dbReference type="ARBA" id="ARBA00023015"/>
    </source>
</evidence>
<evidence type="ECO:0000313" key="8">
    <source>
        <dbReference type="Proteomes" id="UP001500305"/>
    </source>
</evidence>
<keyword evidence="3" id="KW-0804">Transcription</keyword>
<feature type="region of interest" description="Disordered" evidence="4">
    <location>
        <begin position="1"/>
        <end position="42"/>
    </location>
</feature>
<protein>
    <recommendedName>
        <fullName evidence="6">HTH araC/xylS-type domain-containing protein</fullName>
    </recommendedName>
</protein>
<keyword evidence="5" id="KW-1133">Transmembrane helix</keyword>
<evidence type="ECO:0000313" key="7">
    <source>
        <dbReference type="EMBL" id="GAA2250296.1"/>
    </source>
</evidence>
<gene>
    <name evidence="7" type="ORF">GCM10010430_36340</name>
</gene>
<dbReference type="InterPro" id="IPR050204">
    <property type="entry name" value="AraC_XylS_family_regulators"/>
</dbReference>
<evidence type="ECO:0000256" key="2">
    <source>
        <dbReference type="ARBA" id="ARBA00023125"/>
    </source>
</evidence>
<feature type="transmembrane region" description="Helical" evidence="5">
    <location>
        <begin position="51"/>
        <end position="69"/>
    </location>
</feature>
<dbReference type="InterPro" id="IPR009057">
    <property type="entry name" value="Homeodomain-like_sf"/>
</dbReference>